<dbReference type="OrthoDB" id="4962at10239"/>
<evidence type="ECO:0000256" key="4">
    <source>
        <dbReference type="HAMAP-Rule" id="MF_04162"/>
    </source>
</evidence>
<dbReference type="GeneID" id="19484941"/>
<gene>
    <name evidence="6" type="ORF">PS2_055</name>
</gene>
<evidence type="ECO:0000256" key="1">
    <source>
        <dbReference type="ARBA" id="ARBA00022705"/>
    </source>
</evidence>
<dbReference type="GO" id="GO:0039693">
    <property type="term" value="P:viral DNA genome replication"/>
    <property type="evidence" value="ECO:0007669"/>
    <property type="project" value="UniProtKB-UniRule"/>
</dbReference>
<dbReference type="PANTHER" id="PTHR11669:SF20">
    <property type="entry name" value="REPLICATION FACTOR C SUBUNIT 4"/>
    <property type="match status" value="1"/>
</dbReference>
<dbReference type="GO" id="GO:0016887">
    <property type="term" value="F:ATP hydrolysis activity"/>
    <property type="evidence" value="ECO:0007669"/>
    <property type="project" value="UniProtKB-UniRule"/>
</dbReference>
<reference evidence="6 7" key="1">
    <citation type="submission" date="2014-01" db="EMBL/GenBank/DDBJ databases">
        <authorList>
            <person name="Zhang G."/>
            <person name="Jin J."/>
            <person name="Li Z.J."/>
            <person name="Wang S.W."/>
            <person name="Chen S.J."/>
            <person name="Wang S.M."/>
            <person name="Wang X.T."/>
            <person name="Li Y.H."/>
            <person name="Wang J."/>
            <person name="Yang C.K."/>
            <person name="Wang L."/>
        </authorList>
    </citation>
    <scope>NUCLEOTIDE SEQUENCE [LARGE SCALE GENOMIC DNA]</scope>
</reference>
<evidence type="ECO:0000259" key="5">
    <source>
        <dbReference type="SMART" id="SM00382"/>
    </source>
</evidence>
<dbReference type="EC" id="3.6.4.-" evidence="4"/>
<keyword evidence="4" id="KW-0238">DNA-binding</keyword>
<accession>A0A023W5I4</accession>
<keyword evidence="4" id="KW-0378">Hydrolase</keyword>
<dbReference type="InterPro" id="IPR027417">
    <property type="entry name" value="P-loop_NTPase"/>
</dbReference>
<dbReference type="InterPro" id="IPR048817">
    <property type="entry name" value="Gp44_C"/>
</dbReference>
<dbReference type="GO" id="GO:0003677">
    <property type="term" value="F:DNA binding"/>
    <property type="evidence" value="ECO:0007669"/>
    <property type="project" value="UniProtKB-UniRule"/>
</dbReference>
<feature type="domain" description="AAA+ ATPase" evidence="5">
    <location>
        <begin position="42"/>
        <end position="162"/>
    </location>
</feature>
<keyword evidence="7" id="KW-1185">Reference proteome</keyword>
<organism evidence="6 7">
    <name type="scientific">Serratia phage PS2</name>
    <dbReference type="NCBI Taxonomy" id="1481112"/>
    <lineage>
        <taxon>Viruses</taxon>
        <taxon>Duplodnaviria</taxon>
        <taxon>Heunggongvirae</taxon>
        <taxon>Uroviricota</taxon>
        <taxon>Caudoviricetes</taxon>
        <taxon>Muldoonvirus</taxon>
        <taxon>Muldoonvirus PS2</taxon>
    </lineage>
</organism>
<dbReference type="Proteomes" id="UP000024445">
    <property type="component" value="Segment"/>
</dbReference>
<evidence type="ECO:0000313" key="7">
    <source>
        <dbReference type="Proteomes" id="UP000024445"/>
    </source>
</evidence>
<dbReference type="InterPro" id="IPR048815">
    <property type="entry name" value="Gp44_lid"/>
</dbReference>
<evidence type="ECO:0000256" key="2">
    <source>
        <dbReference type="ARBA" id="ARBA00022741"/>
    </source>
</evidence>
<comment type="similarity">
    <text evidence="4">Belongs to the Tevenvirinae sliding-clamp-loader large subunit family.</text>
</comment>
<dbReference type="InterPro" id="IPR050238">
    <property type="entry name" value="DNA_Rep/Repair_Clamp_Loader"/>
</dbReference>
<dbReference type="Pfam" id="PF21429">
    <property type="entry name" value="Gp44_C"/>
    <property type="match status" value="1"/>
</dbReference>
<sequence length="319" mass="35960">MTLSVNNQEFAFEQKYRPATLDEMVLPAADKKIFKTIAQSKKIPHLILESASPGTGKTTLAKALCLEADIEYMMVNGSDCTLNFLRGPIAEFASASSLGGRHKVVIIDEFDRGSLSESQKHLRSFMEAYSFNCSFVITVNDISKIIDPLKSRCRVVKFGKASEEEKVTMMKDMIRRCAEICKNENLVVEDMTVLAALVKKNFPDFRKTVGELDWYSKHGKIDAGILSIVTQKTTIDTVIEAIKEKKVKELRNLAPQYAGNYSDFIQSLTSSLYTMLDSSSIVRMYQIVGESNQYYGMAANAEIHIFYMLLQLTMELTWK</sequence>
<keyword evidence="4" id="KW-1194">Viral DNA replication</keyword>
<evidence type="ECO:0000313" key="6">
    <source>
        <dbReference type="EMBL" id="AHY25303.1"/>
    </source>
</evidence>
<protein>
    <recommendedName>
        <fullName evidence="4">Sliding-clamp-loader large subunit</fullName>
        <ecNumber evidence="4">3.6.4.-</ecNumber>
    </recommendedName>
    <alternativeName>
        <fullName evidence="4">Clamp loader gp44 subunit</fullName>
    </alternativeName>
</protein>
<dbReference type="Gene3D" id="1.20.272.10">
    <property type="match status" value="1"/>
</dbReference>
<dbReference type="Pfam" id="PF00004">
    <property type="entry name" value="AAA"/>
    <property type="match status" value="1"/>
</dbReference>
<dbReference type="RefSeq" id="YP_009030102.1">
    <property type="nucleotide sequence ID" value="NC_024121.1"/>
</dbReference>
<dbReference type="HAMAP" id="MF_04162">
    <property type="entry name" value="T4_Clamp_Loader_L"/>
    <property type="match status" value="1"/>
</dbReference>
<keyword evidence="1" id="KW-0235">DNA replication</keyword>
<comment type="function">
    <text evidence="4">Forms the sliding-clamp-loader together with the small subunit. Functions as an ATPase enzyme. The clamp loader holds the clamp in an open conformation and places it onto the DNA. 4 ATP molecules must bind to the sliding-clamp-loader before the latter can open the sliding clamp. ATP hydrolysis triggers the detachment of the sliding clamp from the sliding-clamp-loader, freeing the sliding clamp to track along DNA.</text>
</comment>
<dbReference type="GO" id="GO:0003689">
    <property type="term" value="F:DNA clamp loader activity"/>
    <property type="evidence" value="ECO:0007669"/>
    <property type="project" value="UniProtKB-UniRule"/>
</dbReference>
<keyword evidence="2 4" id="KW-0547">Nucleotide-binding</keyword>
<feature type="binding site" evidence="4">
    <location>
        <position position="206"/>
    </location>
    <ligand>
        <name>ATP</name>
        <dbReference type="ChEBI" id="CHEBI:30616"/>
    </ligand>
</feature>
<dbReference type="CDD" id="cd00009">
    <property type="entry name" value="AAA"/>
    <property type="match status" value="1"/>
</dbReference>
<dbReference type="Gene3D" id="3.40.50.300">
    <property type="entry name" value="P-loop containing nucleotide triphosphate hydrolases"/>
    <property type="match status" value="1"/>
</dbReference>
<name>A0A023W5I4_9CAUD</name>
<proteinExistence type="inferred from homology"/>
<feature type="binding site" evidence="4">
    <location>
        <begin position="54"/>
        <end position="59"/>
    </location>
    <ligand>
        <name>ATP</name>
        <dbReference type="ChEBI" id="CHEBI:30616"/>
    </ligand>
</feature>
<dbReference type="GO" id="GO:0006281">
    <property type="term" value="P:DNA repair"/>
    <property type="evidence" value="ECO:0007669"/>
    <property type="project" value="TreeGrafter"/>
</dbReference>
<dbReference type="SUPFAM" id="SSF52540">
    <property type="entry name" value="P-loop containing nucleoside triphosphate hydrolases"/>
    <property type="match status" value="1"/>
</dbReference>
<dbReference type="GO" id="GO:0005524">
    <property type="term" value="F:ATP binding"/>
    <property type="evidence" value="ECO:0007669"/>
    <property type="project" value="UniProtKB-UniRule"/>
</dbReference>
<comment type="subunit">
    <text evidence="4">The sliding-clamp-loader consists of 4 large subunits and 1 small subunit. Interacts with the sliding clamp; this interaction allows the sliding-clamp-loader to open the sliding clamp. Part of the replicase complex that includes the DNA polymerase, the polymerase clamp, the clamp loader complex, the single-stranded DNA binding protein, the primase, the helicase and the helicase assembly factor.</text>
</comment>
<evidence type="ECO:0000256" key="3">
    <source>
        <dbReference type="ARBA" id="ARBA00022840"/>
    </source>
</evidence>
<dbReference type="InterPro" id="IPR003593">
    <property type="entry name" value="AAA+_ATPase"/>
</dbReference>
<dbReference type="InterPro" id="IPR003959">
    <property type="entry name" value="ATPase_AAA_core"/>
</dbReference>
<dbReference type="Gene3D" id="1.10.8.60">
    <property type="match status" value="1"/>
</dbReference>
<dbReference type="InterPro" id="IPR046388">
    <property type="entry name" value="T4_Clamp_Loader_L"/>
</dbReference>
<dbReference type="GO" id="GO:0006261">
    <property type="term" value="P:DNA-templated DNA replication"/>
    <property type="evidence" value="ECO:0007669"/>
    <property type="project" value="TreeGrafter"/>
</dbReference>
<keyword evidence="3 4" id="KW-0067">ATP-binding</keyword>
<dbReference type="Pfam" id="PF21328">
    <property type="entry name" value="Gp44_lid"/>
    <property type="match status" value="1"/>
</dbReference>
<dbReference type="KEGG" id="vg:19484941"/>
<feature type="binding site" evidence="4">
    <location>
        <begin position="13"/>
        <end position="16"/>
    </location>
    <ligand>
        <name>ATP</name>
        <dbReference type="ChEBI" id="CHEBI:30616"/>
    </ligand>
</feature>
<dbReference type="EMBL" id="KJ025957">
    <property type="protein sequence ID" value="AHY25303.1"/>
    <property type="molecule type" value="Genomic_DNA"/>
</dbReference>
<dbReference type="SMART" id="SM00382">
    <property type="entry name" value="AAA"/>
    <property type="match status" value="1"/>
</dbReference>
<dbReference type="PANTHER" id="PTHR11669">
    <property type="entry name" value="REPLICATION FACTOR C / DNA POLYMERASE III GAMMA-TAU SUBUNIT"/>
    <property type="match status" value="1"/>
</dbReference>
<feature type="binding site" evidence="4">
    <location>
        <position position="25"/>
    </location>
    <ligand>
        <name>ATP</name>
        <dbReference type="ChEBI" id="CHEBI:30616"/>
    </ligand>
</feature>